<dbReference type="OrthoDB" id="515428at2"/>
<accession>A0A1T5A0S4</accession>
<evidence type="ECO:0000313" key="2">
    <source>
        <dbReference type="Proteomes" id="UP000243406"/>
    </source>
</evidence>
<proteinExistence type="predicted"/>
<keyword evidence="2" id="KW-1185">Reference proteome</keyword>
<sequence length="95" mass="11136">MSIEEMIEQTIKSVLAETITEALEEIVPKSNVKEVMSVKDLAEYLNMSEGYIRQEKMNIPHFYLGTRLLFNKEDIDKWRLSKSNRNGMRKRLSVV</sequence>
<dbReference type="RefSeq" id="WP_079588588.1">
    <property type="nucleotide sequence ID" value="NZ_FUYN01000001.1"/>
</dbReference>
<dbReference type="AlphaFoldDB" id="A0A1T5A0S4"/>
<dbReference type="Proteomes" id="UP000243406">
    <property type="component" value="Unassembled WGS sequence"/>
</dbReference>
<evidence type="ECO:0000313" key="1">
    <source>
        <dbReference type="EMBL" id="SKB28560.1"/>
    </source>
</evidence>
<organism evidence="1 2">
    <name type="scientific">Acetoanaerobium noterae</name>
    <dbReference type="NCBI Taxonomy" id="745369"/>
    <lineage>
        <taxon>Bacteria</taxon>
        <taxon>Bacillati</taxon>
        <taxon>Bacillota</taxon>
        <taxon>Clostridia</taxon>
        <taxon>Peptostreptococcales</taxon>
        <taxon>Filifactoraceae</taxon>
        <taxon>Acetoanaerobium</taxon>
    </lineage>
</organism>
<name>A0A1T5A0S4_9FIRM</name>
<reference evidence="2" key="1">
    <citation type="submission" date="2017-02" db="EMBL/GenBank/DDBJ databases">
        <authorList>
            <person name="Varghese N."/>
            <person name="Submissions S."/>
        </authorList>
    </citation>
    <scope>NUCLEOTIDE SEQUENCE [LARGE SCALE GENOMIC DNA]</scope>
    <source>
        <strain evidence="2">ATCC 35199</strain>
    </source>
</reference>
<protein>
    <submittedName>
        <fullName evidence="1">DNA binding domain-containing protein, excisionase family</fullName>
    </submittedName>
</protein>
<dbReference type="EMBL" id="FUYN01000001">
    <property type="protein sequence ID" value="SKB28560.1"/>
    <property type="molecule type" value="Genomic_DNA"/>
</dbReference>
<gene>
    <name evidence="1" type="ORF">SAMN02745120_0630</name>
</gene>